<dbReference type="GO" id="GO:0005634">
    <property type="term" value="C:nucleus"/>
    <property type="evidence" value="ECO:0007669"/>
    <property type="project" value="UniProtKB-SubCell"/>
</dbReference>
<dbReference type="EMBL" id="GL377577">
    <property type="protein sequence ID" value="EFJ29545.1"/>
    <property type="molecule type" value="Genomic_DNA"/>
</dbReference>
<evidence type="ECO:0000256" key="5">
    <source>
        <dbReference type="ARBA" id="ARBA00023163"/>
    </source>
</evidence>
<dbReference type="InterPro" id="IPR004333">
    <property type="entry name" value="SBP_dom"/>
</dbReference>
<dbReference type="GO" id="GO:0008270">
    <property type="term" value="F:zinc ion binding"/>
    <property type="evidence" value="ECO:0007669"/>
    <property type="project" value="UniProtKB-KW"/>
</dbReference>
<dbReference type="PANTHER" id="PTHR31251">
    <property type="entry name" value="SQUAMOSA PROMOTER-BINDING-LIKE PROTEIN 4"/>
    <property type="match status" value="1"/>
</dbReference>
<dbReference type="Proteomes" id="UP000001514">
    <property type="component" value="Unassembled WGS sequence"/>
</dbReference>
<keyword evidence="11" id="KW-1185">Reference proteome</keyword>
<dbReference type="GO" id="GO:0003677">
    <property type="term" value="F:DNA binding"/>
    <property type="evidence" value="ECO:0007669"/>
    <property type="project" value="InterPro"/>
</dbReference>
<keyword evidence="6" id="KW-0539">Nucleus</keyword>
<dbReference type="Gene3D" id="4.10.1100.10">
    <property type="entry name" value="Transcription factor, SBP-box domain"/>
    <property type="match status" value="1"/>
</dbReference>
<organism evidence="11">
    <name type="scientific">Selaginella moellendorffii</name>
    <name type="common">Spikemoss</name>
    <dbReference type="NCBI Taxonomy" id="88036"/>
    <lineage>
        <taxon>Eukaryota</taxon>
        <taxon>Viridiplantae</taxon>
        <taxon>Streptophyta</taxon>
        <taxon>Embryophyta</taxon>
        <taxon>Tracheophyta</taxon>
        <taxon>Lycopodiopsida</taxon>
        <taxon>Selaginellales</taxon>
        <taxon>Selaginellaceae</taxon>
        <taxon>Selaginella</taxon>
    </lineage>
</organism>
<evidence type="ECO:0000256" key="4">
    <source>
        <dbReference type="ARBA" id="ARBA00022833"/>
    </source>
</evidence>
<dbReference type="FunFam" id="4.10.1100.10:FF:000001">
    <property type="entry name" value="Squamosa promoter-binding-like protein 14"/>
    <property type="match status" value="1"/>
</dbReference>
<evidence type="ECO:0000256" key="3">
    <source>
        <dbReference type="ARBA" id="ARBA00022771"/>
    </source>
</evidence>
<evidence type="ECO:0000313" key="11">
    <source>
        <dbReference type="Proteomes" id="UP000001514"/>
    </source>
</evidence>
<dbReference type="OrthoDB" id="514967at2759"/>
<dbReference type="Pfam" id="PF03110">
    <property type="entry name" value="SBP"/>
    <property type="match status" value="1"/>
</dbReference>
<sequence>GTHAPMCQVQGCAADLSKAKHYHRRHKVCEIHSKAPNVIANAQTQRFCQQCSRFHPLSEFDDTKRSCRKRLADHNRRRRK</sequence>
<keyword evidence="2" id="KW-0479">Metal-binding</keyword>
<dbReference type="KEGG" id="smo:SELMODRAFT_28630"/>
<feature type="non-terminal residue" evidence="10">
    <location>
        <position position="1"/>
    </location>
</feature>
<dbReference type="OMA" id="RYKICEF"/>
<dbReference type="Gramene" id="EFJ38765">
    <property type="protein sequence ID" value="EFJ38765"/>
    <property type="gene ID" value="SELMODRAFT_28630"/>
</dbReference>
<keyword evidence="5" id="KW-0804">Transcription</keyword>
<dbReference type="InParanoid" id="D8QNH9"/>
<reference evidence="10 11" key="1">
    <citation type="journal article" date="2011" name="Science">
        <title>The Selaginella genome identifies genetic changes associated with the evolution of vascular plants.</title>
        <authorList>
            <person name="Banks J.A."/>
            <person name="Nishiyama T."/>
            <person name="Hasebe M."/>
            <person name="Bowman J.L."/>
            <person name="Gribskov M."/>
            <person name="dePamphilis C."/>
            <person name="Albert V.A."/>
            <person name="Aono N."/>
            <person name="Aoyama T."/>
            <person name="Ambrose B.A."/>
            <person name="Ashton N.W."/>
            <person name="Axtell M.J."/>
            <person name="Barker E."/>
            <person name="Barker M.S."/>
            <person name="Bennetzen J.L."/>
            <person name="Bonawitz N.D."/>
            <person name="Chapple C."/>
            <person name="Cheng C."/>
            <person name="Correa L.G."/>
            <person name="Dacre M."/>
            <person name="DeBarry J."/>
            <person name="Dreyer I."/>
            <person name="Elias M."/>
            <person name="Engstrom E.M."/>
            <person name="Estelle M."/>
            <person name="Feng L."/>
            <person name="Finet C."/>
            <person name="Floyd S.K."/>
            <person name="Frommer W.B."/>
            <person name="Fujita T."/>
            <person name="Gramzow L."/>
            <person name="Gutensohn M."/>
            <person name="Harholt J."/>
            <person name="Hattori M."/>
            <person name="Heyl A."/>
            <person name="Hirai T."/>
            <person name="Hiwatashi Y."/>
            <person name="Ishikawa M."/>
            <person name="Iwata M."/>
            <person name="Karol K.G."/>
            <person name="Koehler B."/>
            <person name="Kolukisaoglu U."/>
            <person name="Kubo M."/>
            <person name="Kurata T."/>
            <person name="Lalonde S."/>
            <person name="Li K."/>
            <person name="Li Y."/>
            <person name="Litt A."/>
            <person name="Lyons E."/>
            <person name="Manning G."/>
            <person name="Maruyama T."/>
            <person name="Michael T.P."/>
            <person name="Mikami K."/>
            <person name="Miyazaki S."/>
            <person name="Morinaga S."/>
            <person name="Murata T."/>
            <person name="Mueller-Roeber B."/>
            <person name="Nelson D.R."/>
            <person name="Obara M."/>
            <person name="Oguri Y."/>
            <person name="Olmstead R.G."/>
            <person name="Onodera N."/>
            <person name="Petersen B.L."/>
            <person name="Pils B."/>
            <person name="Prigge M."/>
            <person name="Rensing S.A."/>
            <person name="Riano-Pachon D.M."/>
            <person name="Roberts A.W."/>
            <person name="Sato Y."/>
            <person name="Scheller H.V."/>
            <person name="Schulz B."/>
            <person name="Schulz C."/>
            <person name="Shakirov E.V."/>
            <person name="Shibagaki N."/>
            <person name="Shinohara N."/>
            <person name="Shippen D.E."/>
            <person name="Soerensen I."/>
            <person name="Sotooka R."/>
            <person name="Sugimoto N."/>
            <person name="Sugita M."/>
            <person name="Sumikawa N."/>
            <person name="Tanurdzic M."/>
            <person name="Theissen G."/>
            <person name="Ulvskov P."/>
            <person name="Wakazuki S."/>
            <person name="Weng J.K."/>
            <person name="Willats W.W."/>
            <person name="Wipf D."/>
            <person name="Wolf P.G."/>
            <person name="Yang L."/>
            <person name="Zimmer A.D."/>
            <person name="Zhu Q."/>
            <person name="Mitros T."/>
            <person name="Hellsten U."/>
            <person name="Loque D."/>
            <person name="Otillar R."/>
            <person name="Salamov A."/>
            <person name="Schmutz J."/>
            <person name="Shapiro H."/>
            <person name="Lindquist E."/>
            <person name="Lucas S."/>
            <person name="Rokhsar D."/>
            <person name="Grigoriev I.V."/>
        </authorList>
    </citation>
    <scope>NUCLEOTIDE SEQUENCE [LARGE SCALE GENOMIC DNA]</scope>
</reference>
<feature type="non-terminal residue" evidence="10">
    <location>
        <position position="80"/>
    </location>
</feature>
<dbReference type="EMBL" id="GL377565">
    <property type="protein sequence ID" value="EFJ38765.1"/>
    <property type="molecule type" value="Genomic_DNA"/>
</dbReference>
<dbReference type="Gramene" id="EFJ29545">
    <property type="protein sequence ID" value="EFJ29545"/>
    <property type="gene ID" value="SELMODRAFT_17706"/>
</dbReference>
<proteinExistence type="predicted"/>
<evidence type="ECO:0000256" key="2">
    <source>
        <dbReference type="ARBA" id="ARBA00022723"/>
    </source>
</evidence>
<feature type="domain" description="SBP-type" evidence="8">
    <location>
        <begin position="4"/>
        <end position="80"/>
    </location>
</feature>
<dbReference type="KEGG" id="smo:SELMODRAFT_17706"/>
<keyword evidence="3 7" id="KW-0863">Zinc-finger</keyword>
<evidence type="ECO:0000256" key="1">
    <source>
        <dbReference type="ARBA" id="ARBA00004123"/>
    </source>
</evidence>
<dbReference type="PANTHER" id="PTHR31251:SF169">
    <property type="entry name" value="SQUAMOSA PROMOTER-BINDING-LIKE PROTEIN 8"/>
    <property type="match status" value="1"/>
</dbReference>
<gene>
    <name evidence="9" type="ORF">SELMODRAFT_17706</name>
    <name evidence="10" type="ORF">SELMODRAFT_28630</name>
</gene>
<protein>
    <recommendedName>
        <fullName evidence="8">SBP-type domain-containing protein</fullName>
    </recommendedName>
</protein>
<evidence type="ECO:0000313" key="9">
    <source>
        <dbReference type="EMBL" id="EFJ29545.1"/>
    </source>
</evidence>
<dbReference type="SUPFAM" id="SSF103612">
    <property type="entry name" value="SBT domain"/>
    <property type="match status" value="1"/>
</dbReference>
<accession>D8QNH9</accession>
<evidence type="ECO:0000256" key="7">
    <source>
        <dbReference type="PROSITE-ProRule" id="PRU00470"/>
    </source>
</evidence>
<evidence type="ECO:0000313" key="10">
    <source>
        <dbReference type="EMBL" id="EFJ38765.1"/>
    </source>
</evidence>
<dbReference type="AlphaFoldDB" id="D8QNH9"/>
<dbReference type="eggNOG" id="ENOG502QWHY">
    <property type="taxonomic scope" value="Eukaryota"/>
</dbReference>
<dbReference type="InterPro" id="IPR036893">
    <property type="entry name" value="SBP_sf"/>
</dbReference>
<dbReference type="HOGENOM" id="CLU_196434_0_0_1"/>
<dbReference type="STRING" id="88036.D8QNH9"/>
<evidence type="ECO:0000256" key="6">
    <source>
        <dbReference type="ARBA" id="ARBA00023242"/>
    </source>
</evidence>
<dbReference type="InterPro" id="IPR044817">
    <property type="entry name" value="SBP-like"/>
</dbReference>
<keyword evidence="4" id="KW-0862">Zinc</keyword>
<comment type="subcellular location">
    <subcellularLocation>
        <location evidence="1">Nucleus</location>
    </subcellularLocation>
</comment>
<evidence type="ECO:0000259" key="8">
    <source>
        <dbReference type="PROSITE" id="PS51141"/>
    </source>
</evidence>
<name>D8QNH9_SELML</name>
<dbReference type="PROSITE" id="PS51141">
    <property type="entry name" value="ZF_SBP"/>
    <property type="match status" value="1"/>
</dbReference>